<keyword evidence="4" id="KW-1185">Reference proteome</keyword>
<keyword evidence="1" id="KW-0539">Nucleus</keyword>
<comment type="caution">
    <text evidence="3">The sequence shown here is derived from an EMBL/GenBank/DDBJ whole genome shotgun (WGS) entry which is preliminary data.</text>
</comment>
<organism evidence="3 4">
    <name type="scientific">Phoxinus phoxinus</name>
    <name type="common">Eurasian minnow</name>
    <dbReference type="NCBI Taxonomy" id="58324"/>
    <lineage>
        <taxon>Eukaryota</taxon>
        <taxon>Metazoa</taxon>
        <taxon>Chordata</taxon>
        <taxon>Craniata</taxon>
        <taxon>Vertebrata</taxon>
        <taxon>Euteleostomi</taxon>
        <taxon>Actinopterygii</taxon>
        <taxon>Neopterygii</taxon>
        <taxon>Teleostei</taxon>
        <taxon>Ostariophysi</taxon>
        <taxon>Cypriniformes</taxon>
        <taxon>Leuciscidae</taxon>
        <taxon>Phoxininae</taxon>
        <taxon>Phoxinus</taxon>
    </lineage>
</organism>
<gene>
    <name evidence="3" type="ORF">R3I93_014890</name>
</gene>
<dbReference type="SUPFAM" id="SSF47095">
    <property type="entry name" value="HMG-box"/>
    <property type="match status" value="1"/>
</dbReference>
<dbReference type="Gene3D" id="1.10.30.10">
    <property type="entry name" value="High mobility group box domain"/>
    <property type="match status" value="1"/>
</dbReference>
<dbReference type="InterPro" id="IPR009071">
    <property type="entry name" value="HMG_box_dom"/>
</dbReference>
<dbReference type="InterPro" id="IPR052856">
    <property type="entry name" value="SOX30_TF"/>
</dbReference>
<dbReference type="AlphaFoldDB" id="A0AAN9H0J1"/>
<dbReference type="PANTHER" id="PTHR47279">
    <property type="entry name" value="TRANSCRIPTION FACTOR SOX-30"/>
    <property type="match status" value="1"/>
</dbReference>
<dbReference type="SMART" id="SM00398">
    <property type="entry name" value="HMG"/>
    <property type="match status" value="1"/>
</dbReference>
<dbReference type="Proteomes" id="UP001364617">
    <property type="component" value="Unassembled WGS sequence"/>
</dbReference>
<accession>A0AAN9H0J1</accession>
<sequence>MLYHQPISEAPFPTLNHQPISEAPVNNREPINEASVEEFAQATSGERSKVARSRNQKVSIKRPMNAFILWSKIHRSTLAKANPNASHCDISVQLGLAWNKLSENQKQPYYVEAHKIKAEHMRKYPDWVYQPKRRSVSRGPTAIPAGTLISSLSTLTWAQRSNPYPSVGDISDVKGQSSLSPPGMEMQQGLHSASRCVFSANLHMTGPQFYPESIPHSNYSSHVTDFMRHYGDQRHEALNREYSLHDDN</sequence>
<dbReference type="PROSITE" id="PS50118">
    <property type="entry name" value="HMG_BOX_2"/>
    <property type="match status" value="1"/>
</dbReference>
<proteinExistence type="predicted"/>
<dbReference type="EMBL" id="JAYKXH010000015">
    <property type="protein sequence ID" value="KAK7143864.1"/>
    <property type="molecule type" value="Genomic_DNA"/>
</dbReference>
<evidence type="ECO:0000313" key="3">
    <source>
        <dbReference type="EMBL" id="KAK7143864.1"/>
    </source>
</evidence>
<name>A0AAN9H0J1_9TELE</name>
<dbReference type="Pfam" id="PF00505">
    <property type="entry name" value="HMG_box"/>
    <property type="match status" value="1"/>
</dbReference>
<feature type="domain" description="HMG box" evidence="2">
    <location>
        <begin position="60"/>
        <end position="128"/>
    </location>
</feature>
<evidence type="ECO:0000313" key="4">
    <source>
        <dbReference type="Proteomes" id="UP001364617"/>
    </source>
</evidence>
<dbReference type="GO" id="GO:0005634">
    <property type="term" value="C:nucleus"/>
    <property type="evidence" value="ECO:0007669"/>
    <property type="project" value="UniProtKB-UniRule"/>
</dbReference>
<dbReference type="GO" id="GO:0003677">
    <property type="term" value="F:DNA binding"/>
    <property type="evidence" value="ECO:0007669"/>
    <property type="project" value="UniProtKB-UniRule"/>
</dbReference>
<dbReference type="PANTHER" id="PTHR47279:SF1">
    <property type="entry name" value="TRANSCRIPTION FACTOR SOX-30"/>
    <property type="match status" value="1"/>
</dbReference>
<keyword evidence="1" id="KW-0238">DNA-binding</keyword>
<feature type="DNA-binding region" description="HMG box" evidence="1">
    <location>
        <begin position="60"/>
        <end position="128"/>
    </location>
</feature>
<evidence type="ECO:0000256" key="1">
    <source>
        <dbReference type="PROSITE-ProRule" id="PRU00267"/>
    </source>
</evidence>
<protein>
    <recommendedName>
        <fullName evidence="2">HMG box domain-containing protein</fullName>
    </recommendedName>
</protein>
<reference evidence="3 4" key="1">
    <citation type="submission" date="2024-02" db="EMBL/GenBank/DDBJ databases">
        <title>Chromosome-level genome assembly of the Eurasian Minnow (Phoxinus phoxinus).</title>
        <authorList>
            <person name="Oriowo T.O."/>
            <person name="Martin S."/>
            <person name="Stange M."/>
            <person name="Chrysostomakis Y."/>
            <person name="Brown T."/>
            <person name="Winkler S."/>
            <person name="Kukowka S."/>
            <person name="Myers E.W."/>
            <person name="Bohne A."/>
        </authorList>
    </citation>
    <scope>NUCLEOTIDE SEQUENCE [LARGE SCALE GENOMIC DNA]</scope>
    <source>
        <strain evidence="3">ZFMK-TIS-60720</strain>
        <tissue evidence="3">Whole Organism</tissue>
    </source>
</reference>
<evidence type="ECO:0000259" key="2">
    <source>
        <dbReference type="PROSITE" id="PS50118"/>
    </source>
</evidence>
<dbReference type="InterPro" id="IPR036910">
    <property type="entry name" value="HMG_box_dom_sf"/>
</dbReference>